<reference evidence="1 2" key="1">
    <citation type="submission" date="2022-01" db="EMBL/GenBank/DDBJ databases">
        <title>Whole genome-based taxonomy of the Shewanellaceae.</title>
        <authorList>
            <person name="Martin-Rodriguez A.J."/>
        </authorList>
    </citation>
    <scope>NUCLEOTIDE SEQUENCE [LARGE SCALE GENOMIC DNA]</scope>
    <source>
        <strain evidence="1 2">DSM 21332</strain>
    </source>
</reference>
<dbReference type="PANTHER" id="PTHR35602">
    <property type="entry name" value="ESTERASE YQIA-RELATED"/>
    <property type="match status" value="1"/>
</dbReference>
<dbReference type="InterPro" id="IPR029058">
    <property type="entry name" value="AB_hydrolase_fold"/>
</dbReference>
<evidence type="ECO:0000313" key="2">
    <source>
        <dbReference type="Proteomes" id="UP001202831"/>
    </source>
</evidence>
<accession>A0ABT0N8H8</accession>
<dbReference type="RefSeq" id="WP_249249095.1">
    <property type="nucleotide sequence ID" value="NZ_JAKIKT010000004.1"/>
</dbReference>
<sequence length="200" mass="22147">MLLYIHGFNSSPQSDKGRQTADYIQQHFPHVNLIAPQLPTEPVAAMALLEQLTCDAKARGEPLCYVGSSLGGYFASYLAEKYGGRAVLINPAVKPYELFAEFIGSQHNPYTGETYQVLPQHQAQLQALDTSVIRHPDRFFVLLQSGDEVLDYRQAVSKYHCCSMCLEAGGDHSFIGYASHLSDIGQFLALSEYNNAGQRL</sequence>
<keyword evidence="2" id="KW-1185">Reference proteome</keyword>
<evidence type="ECO:0000313" key="1">
    <source>
        <dbReference type="EMBL" id="MCL2914395.1"/>
    </source>
</evidence>
<dbReference type="InterPro" id="IPR008886">
    <property type="entry name" value="UPF0227/Esterase_YqiA"/>
</dbReference>
<name>A0ABT0N8H8_9GAMM</name>
<proteinExistence type="predicted"/>
<dbReference type="EMBL" id="JAKIKT010000004">
    <property type="protein sequence ID" value="MCL2914395.1"/>
    <property type="molecule type" value="Genomic_DNA"/>
</dbReference>
<protein>
    <submittedName>
        <fullName evidence="1">Esterase YqiA</fullName>
    </submittedName>
</protein>
<dbReference type="Pfam" id="PF05728">
    <property type="entry name" value="UPF0227"/>
    <property type="match status" value="1"/>
</dbReference>
<dbReference type="Proteomes" id="UP001202831">
    <property type="component" value="Unassembled WGS sequence"/>
</dbReference>
<gene>
    <name evidence="1" type="ORF">L2725_11535</name>
</gene>
<comment type="caution">
    <text evidence="1">The sequence shown here is derived from an EMBL/GenBank/DDBJ whole genome shotgun (WGS) entry which is preliminary data.</text>
</comment>
<dbReference type="Gene3D" id="3.40.50.1820">
    <property type="entry name" value="alpha/beta hydrolase"/>
    <property type="match status" value="1"/>
</dbReference>
<organism evidence="1 2">
    <name type="scientific">Shewanella corallii</name>
    <dbReference type="NCBI Taxonomy" id="560080"/>
    <lineage>
        <taxon>Bacteria</taxon>
        <taxon>Pseudomonadati</taxon>
        <taxon>Pseudomonadota</taxon>
        <taxon>Gammaproteobacteria</taxon>
        <taxon>Alteromonadales</taxon>
        <taxon>Shewanellaceae</taxon>
        <taxon>Shewanella</taxon>
    </lineage>
</organism>
<dbReference type="SUPFAM" id="SSF53474">
    <property type="entry name" value="alpha/beta-Hydrolases"/>
    <property type="match status" value="1"/>
</dbReference>
<dbReference type="PANTHER" id="PTHR35602:SF3">
    <property type="entry name" value="ESTERASE YQIA"/>
    <property type="match status" value="1"/>
</dbReference>